<organism evidence="11">
    <name type="scientific">candidate division TA06 bacterium ADurb.Bin417</name>
    <dbReference type="NCBI Taxonomy" id="1852828"/>
    <lineage>
        <taxon>Bacteria</taxon>
        <taxon>Bacteria division TA06</taxon>
    </lineage>
</organism>
<dbReference type="InterPro" id="IPR001989">
    <property type="entry name" value="Radical_activat_CS"/>
</dbReference>
<gene>
    <name evidence="11" type="primary">bssD_1</name>
    <name evidence="11" type="ORF">BWY73_01014</name>
</gene>
<dbReference type="GO" id="GO:0046872">
    <property type="term" value="F:metal ion binding"/>
    <property type="evidence" value="ECO:0007669"/>
    <property type="project" value="UniProtKB-KW"/>
</dbReference>
<evidence type="ECO:0000256" key="3">
    <source>
        <dbReference type="ARBA" id="ARBA00022485"/>
    </source>
</evidence>
<evidence type="ECO:0000256" key="1">
    <source>
        <dbReference type="ARBA" id="ARBA00001966"/>
    </source>
</evidence>
<dbReference type="PANTHER" id="PTHR30352">
    <property type="entry name" value="PYRUVATE FORMATE-LYASE-ACTIVATING ENZYME"/>
    <property type="match status" value="1"/>
</dbReference>
<reference evidence="11" key="1">
    <citation type="submission" date="2017-02" db="EMBL/GenBank/DDBJ databases">
        <title>Delving into the versatile metabolic prowess of the omnipresent phylum Bacteroidetes.</title>
        <authorList>
            <person name="Nobu M.K."/>
            <person name="Mei R."/>
            <person name="Narihiro T."/>
            <person name="Kuroda K."/>
            <person name="Liu W.-T."/>
        </authorList>
    </citation>
    <scope>NUCLEOTIDE SEQUENCE</scope>
    <source>
        <strain evidence="11">ADurb.Bin417</strain>
    </source>
</reference>
<keyword evidence="7" id="KW-0408">Iron</keyword>
<dbReference type="SFLD" id="SFLDG01118">
    <property type="entry name" value="activating_enzymes__group_2"/>
    <property type="match status" value="1"/>
</dbReference>
<dbReference type="Proteomes" id="UP000485484">
    <property type="component" value="Unassembled WGS sequence"/>
</dbReference>
<accession>A0A1V5MF67</accession>
<feature type="domain" description="Radical SAM core" evidence="10">
    <location>
        <begin position="17"/>
        <end position="296"/>
    </location>
</feature>
<name>A0A1V5MF67_UNCT6</name>
<keyword evidence="8" id="KW-0411">Iron-sulfur</keyword>
<dbReference type="Pfam" id="PF00037">
    <property type="entry name" value="Fer4"/>
    <property type="match status" value="2"/>
</dbReference>
<dbReference type="EC" id="1.97.1.-" evidence="11"/>
<dbReference type="InterPro" id="IPR012839">
    <property type="entry name" value="Organic_radical_activase"/>
</dbReference>
<comment type="similarity">
    <text evidence="2">Belongs to the organic radical-activating enzymes family.</text>
</comment>
<dbReference type="NCBIfam" id="TIGR02494">
    <property type="entry name" value="PFLE_PFLC"/>
    <property type="match status" value="1"/>
</dbReference>
<proteinExistence type="inferred from homology"/>
<dbReference type="SUPFAM" id="SSF54862">
    <property type="entry name" value="4Fe-4S ferredoxins"/>
    <property type="match status" value="1"/>
</dbReference>
<comment type="cofactor">
    <cofactor evidence="1">
        <name>[4Fe-4S] cluster</name>
        <dbReference type="ChEBI" id="CHEBI:49883"/>
    </cofactor>
</comment>
<dbReference type="SUPFAM" id="SSF102114">
    <property type="entry name" value="Radical SAM enzymes"/>
    <property type="match status" value="1"/>
</dbReference>
<keyword evidence="6 11" id="KW-0560">Oxidoreductase</keyword>
<evidence type="ECO:0000259" key="10">
    <source>
        <dbReference type="PROSITE" id="PS51918"/>
    </source>
</evidence>
<keyword evidence="5" id="KW-0479">Metal-binding</keyword>
<dbReference type="InterPro" id="IPR007197">
    <property type="entry name" value="rSAM"/>
</dbReference>
<dbReference type="InterPro" id="IPR058240">
    <property type="entry name" value="rSAM_sf"/>
</dbReference>
<dbReference type="PIRSF" id="PIRSF000371">
    <property type="entry name" value="PFL_act_enz"/>
    <property type="match status" value="1"/>
</dbReference>
<dbReference type="Gene3D" id="3.30.70.20">
    <property type="match status" value="1"/>
</dbReference>
<dbReference type="AlphaFoldDB" id="A0A1V5MF67"/>
<keyword evidence="3" id="KW-0004">4Fe-4S</keyword>
<dbReference type="GO" id="GO:0016491">
    <property type="term" value="F:oxidoreductase activity"/>
    <property type="evidence" value="ECO:0007669"/>
    <property type="project" value="UniProtKB-KW"/>
</dbReference>
<dbReference type="PROSITE" id="PS51379">
    <property type="entry name" value="4FE4S_FER_2"/>
    <property type="match status" value="2"/>
</dbReference>
<dbReference type="Gene3D" id="3.20.20.70">
    <property type="entry name" value="Aldolase class I"/>
    <property type="match status" value="1"/>
</dbReference>
<keyword evidence="4" id="KW-0949">S-adenosyl-L-methionine</keyword>
<evidence type="ECO:0000256" key="8">
    <source>
        <dbReference type="ARBA" id="ARBA00023014"/>
    </source>
</evidence>
<dbReference type="InterPro" id="IPR017900">
    <property type="entry name" value="4Fe4S_Fe_S_CS"/>
</dbReference>
<evidence type="ECO:0000256" key="2">
    <source>
        <dbReference type="ARBA" id="ARBA00009777"/>
    </source>
</evidence>
<evidence type="ECO:0000256" key="4">
    <source>
        <dbReference type="ARBA" id="ARBA00022691"/>
    </source>
</evidence>
<feature type="domain" description="4Fe-4S ferredoxin-type" evidence="9">
    <location>
        <begin position="47"/>
        <end position="75"/>
    </location>
</feature>
<comment type="caution">
    <text evidence="11">The sequence shown here is derived from an EMBL/GenBank/DDBJ whole genome shotgun (WGS) entry which is preliminary data.</text>
</comment>
<dbReference type="GO" id="GO:0051539">
    <property type="term" value="F:4 iron, 4 sulfur cluster binding"/>
    <property type="evidence" value="ECO:0007669"/>
    <property type="project" value="UniProtKB-KW"/>
</dbReference>
<dbReference type="SFLD" id="SFLDS00029">
    <property type="entry name" value="Radical_SAM"/>
    <property type="match status" value="1"/>
</dbReference>
<evidence type="ECO:0000256" key="6">
    <source>
        <dbReference type="ARBA" id="ARBA00023002"/>
    </source>
</evidence>
<sequence length="300" mass="32348">MGKTSGLVFDIQRFSLHDGPGIRTTVFLKGCPLRCRWCHNPESWSPKPVLLFTSRLCVGCGACRAACPRGAHSVEGKRRFDRSLCAACGRCVGGCPTGALRLAGRRLEVKEVVSDVLRDRLFYEYSGGGMTVSGGEPLFQAGFTLALLKAARREGLHTAVETCGFGPFDRLEALLPVTGLFLFDIKAGASRHRRQTGVPAAGILENLERLARAGARIWLRVPLVPGFNVGPELFKLVAGLARELPGVERVELLPYHRLGEGKYLDLGLANPAAGLTAPSKARVSSWLGKFERLGIQAGVV</sequence>
<dbReference type="InterPro" id="IPR040074">
    <property type="entry name" value="BssD/PflA/YjjW"/>
</dbReference>
<dbReference type="PANTHER" id="PTHR30352:SF4">
    <property type="entry name" value="PYRUVATE FORMATE-LYASE 2-ACTIVATING ENZYME"/>
    <property type="match status" value="1"/>
</dbReference>
<dbReference type="PROSITE" id="PS51918">
    <property type="entry name" value="RADICAL_SAM"/>
    <property type="match status" value="1"/>
</dbReference>
<evidence type="ECO:0000256" key="5">
    <source>
        <dbReference type="ARBA" id="ARBA00022723"/>
    </source>
</evidence>
<dbReference type="PROSITE" id="PS00198">
    <property type="entry name" value="4FE4S_FER_1"/>
    <property type="match status" value="2"/>
</dbReference>
<dbReference type="EMBL" id="MWAK01000152">
    <property type="protein sequence ID" value="OPZ91752.1"/>
    <property type="molecule type" value="Genomic_DNA"/>
</dbReference>
<protein>
    <submittedName>
        <fullName evidence="11">Benzylsuccinate synthase activating enzyme</fullName>
        <ecNumber evidence="11">1.97.1.-</ecNumber>
    </submittedName>
</protein>
<evidence type="ECO:0000313" key="11">
    <source>
        <dbReference type="EMBL" id="OPZ91752.1"/>
    </source>
</evidence>
<dbReference type="PROSITE" id="PS01087">
    <property type="entry name" value="RADICAL_ACTIVATING"/>
    <property type="match status" value="1"/>
</dbReference>
<evidence type="ECO:0000256" key="7">
    <source>
        <dbReference type="ARBA" id="ARBA00023004"/>
    </source>
</evidence>
<evidence type="ECO:0000259" key="9">
    <source>
        <dbReference type="PROSITE" id="PS51379"/>
    </source>
</evidence>
<dbReference type="Pfam" id="PF04055">
    <property type="entry name" value="Radical_SAM"/>
    <property type="match status" value="1"/>
</dbReference>
<dbReference type="InterPro" id="IPR034457">
    <property type="entry name" value="Organic_radical-activating"/>
</dbReference>
<feature type="domain" description="4Fe-4S ferredoxin-type" evidence="9">
    <location>
        <begin position="76"/>
        <end position="105"/>
    </location>
</feature>
<dbReference type="SFLD" id="SFLDG01066">
    <property type="entry name" value="organic_radical-activating_enz"/>
    <property type="match status" value="1"/>
</dbReference>
<dbReference type="CDD" id="cd01335">
    <property type="entry name" value="Radical_SAM"/>
    <property type="match status" value="1"/>
</dbReference>
<dbReference type="InterPro" id="IPR017896">
    <property type="entry name" value="4Fe4S_Fe-S-bd"/>
</dbReference>
<dbReference type="InterPro" id="IPR013785">
    <property type="entry name" value="Aldolase_TIM"/>
</dbReference>